<feature type="domain" description="FecR protein" evidence="2">
    <location>
        <begin position="115"/>
        <end position="206"/>
    </location>
</feature>
<keyword evidence="1" id="KW-0472">Membrane</keyword>
<name>A0A266LPH1_PSEFR</name>
<dbReference type="AlphaFoldDB" id="A0A266LPH1"/>
<dbReference type="EMBL" id="NQKL01000020">
    <property type="protein sequence ID" value="OZY39939.1"/>
    <property type="molecule type" value="Genomic_DNA"/>
</dbReference>
<feature type="transmembrane region" description="Helical" evidence="1">
    <location>
        <begin position="86"/>
        <end position="104"/>
    </location>
</feature>
<dbReference type="PANTHER" id="PTHR30273">
    <property type="entry name" value="PERIPLASMIC SIGNAL SENSOR AND SIGMA FACTOR ACTIVATOR FECR-RELATED"/>
    <property type="match status" value="1"/>
</dbReference>
<keyword evidence="4" id="KW-0418">Kinase</keyword>
<dbReference type="Pfam" id="PF16220">
    <property type="entry name" value="DUF4880"/>
    <property type="match status" value="1"/>
</dbReference>
<evidence type="ECO:0000259" key="3">
    <source>
        <dbReference type="Pfam" id="PF16220"/>
    </source>
</evidence>
<dbReference type="RefSeq" id="WP_095030640.1">
    <property type="nucleotide sequence ID" value="NZ_NQKL01000020.1"/>
</dbReference>
<dbReference type="InterPro" id="IPR006860">
    <property type="entry name" value="FecR"/>
</dbReference>
<reference evidence="4 5" key="1">
    <citation type="submission" date="2017-08" db="EMBL/GenBank/DDBJ databases">
        <title>Genomic and metabolic characterisation of spoilage-associated Pseudomonas species.</title>
        <authorList>
            <person name="Stanborough T."/>
            <person name="Fegan N."/>
            <person name="Powell S.M."/>
            <person name="Singh T."/>
            <person name="Tamplin M.L."/>
            <person name="Chandry P.S."/>
        </authorList>
    </citation>
    <scope>NUCLEOTIDE SEQUENCE [LARGE SCALE GENOMIC DNA]</scope>
    <source>
        <strain evidence="4 5">F1820</strain>
    </source>
</reference>
<keyword evidence="1" id="KW-1133">Transmembrane helix</keyword>
<dbReference type="Proteomes" id="UP000216113">
    <property type="component" value="Unassembled WGS sequence"/>
</dbReference>
<feature type="domain" description="FecR N-terminal" evidence="3">
    <location>
        <begin position="10"/>
        <end position="51"/>
    </location>
</feature>
<keyword evidence="4" id="KW-0808">Transferase</keyword>
<protein>
    <submittedName>
        <fullName evidence="4">Histidine kinase</fullName>
    </submittedName>
</protein>
<keyword evidence="1" id="KW-0812">Transmembrane</keyword>
<evidence type="ECO:0000259" key="2">
    <source>
        <dbReference type="Pfam" id="PF04773"/>
    </source>
</evidence>
<dbReference type="PANTHER" id="PTHR30273:SF2">
    <property type="entry name" value="PROTEIN FECR"/>
    <property type="match status" value="1"/>
</dbReference>
<organism evidence="4 5">
    <name type="scientific">Pseudomonas fragi</name>
    <dbReference type="NCBI Taxonomy" id="296"/>
    <lineage>
        <taxon>Bacteria</taxon>
        <taxon>Pseudomonadati</taxon>
        <taxon>Pseudomonadota</taxon>
        <taxon>Gammaproteobacteria</taxon>
        <taxon>Pseudomonadales</taxon>
        <taxon>Pseudomonadaceae</taxon>
        <taxon>Pseudomonas</taxon>
    </lineage>
</organism>
<gene>
    <name evidence="4" type="ORF">CJF43_20010</name>
</gene>
<dbReference type="Gene3D" id="2.60.120.1440">
    <property type="match status" value="1"/>
</dbReference>
<evidence type="ECO:0000313" key="4">
    <source>
        <dbReference type="EMBL" id="OZY39939.1"/>
    </source>
</evidence>
<sequence length="328" mass="36552">MAEQHETIDEQAAEWILRLHEEGFSEGLRQDFEHWKRQSPQHAAAALRMQDVINRLQALREQSVPAKAALNAAFAGRKAVTRRKQALRALLIAGCLALPATLLLKSQYPGQWMADISTGPNDWKTQRLADNSTITLSGSSALNVHFDAQERRIELLQGEVLVEVAHDNIRPFFVQTAQGSMRALGTRFVVKRQGDTTVLSMLQSRVAAQSANEQQTLEVAAGSRALIHRDSVELAGSISPASINQAWERHQLVVENQPLPEVLDEISRHRRGLLQFDRTALANLRVSAVLPLDDTDRALQLIADTLPLQINTYTPWLIIISQLQPAKK</sequence>
<dbReference type="GO" id="GO:0016301">
    <property type="term" value="F:kinase activity"/>
    <property type="evidence" value="ECO:0007669"/>
    <property type="project" value="UniProtKB-KW"/>
</dbReference>
<dbReference type="InterPro" id="IPR012373">
    <property type="entry name" value="Ferrdict_sens_TM"/>
</dbReference>
<evidence type="ECO:0000256" key="1">
    <source>
        <dbReference type="SAM" id="Phobius"/>
    </source>
</evidence>
<accession>A0A266LPH1</accession>
<comment type="caution">
    <text evidence="4">The sequence shown here is derived from an EMBL/GenBank/DDBJ whole genome shotgun (WGS) entry which is preliminary data.</text>
</comment>
<dbReference type="PIRSF" id="PIRSF018266">
    <property type="entry name" value="FecR"/>
    <property type="match status" value="1"/>
</dbReference>
<dbReference type="GO" id="GO:0016989">
    <property type="term" value="F:sigma factor antagonist activity"/>
    <property type="evidence" value="ECO:0007669"/>
    <property type="project" value="TreeGrafter"/>
</dbReference>
<dbReference type="InterPro" id="IPR032623">
    <property type="entry name" value="FecR_N"/>
</dbReference>
<dbReference type="Pfam" id="PF04773">
    <property type="entry name" value="FecR"/>
    <property type="match status" value="1"/>
</dbReference>
<evidence type="ECO:0000313" key="5">
    <source>
        <dbReference type="Proteomes" id="UP000216113"/>
    </source>
</evidence>
<proteinExistence type="predicted"/>